<evidence type="ECO:0000256" key="1">
    <source>
        <dbReference type="SAM" id="SignalP"/>
    </source>
</evidence>
<feature type="chain" id="PRO_5043654107" evidence="1">
    <location>
        <begin position="18"/>
        <end position="74"/>
    </location>
</feature>
<evidence type="ECO:0000313" key="3">
    <source>
        <dbReference type="Proteomes" id="UP001397290"/>
    </source>
</evidence>
<sequence>MQFSVSILALFASVAMAGKICTPAGVVRVSCRRAHQIHHVTQQSSNLRGTPRNVPRLILAAPAFAALAASTTKS</sequence>
<feature type="signal peptide" evidence="1">
    <location>
        <begin position="1"/>
        <end position="17"/>
    </location>
</feature>
<gene>
    <name evidence="2" type="ORF">G3M48_004186</name>
</gene>
<proteinExistence type="predicted"/>
<keyword evidence="1" id="KW-0732">Signal</keyword>
<name>A0AAW0RUT4_9HYPO</name>
<reference evidence="2 3" key="1">
    <citation type="submission" date="2020-02" db="EMBL/GenBank/DDBJ databases">
        <title>Comparative genomics of the hypocrealean fungal genus Beauvera.</title>
        <authorList>
            <person name="Showalter D.N."/>
            <person name="Bushley K.E."/>
            <person name="Rehner S.A."/>
        </authorList>
    </citation>
    <scope>NUCLEOTIDE SEQUENCE [LARGE SCALE GENOMIC DNA]</scope>
    <source>
        <strain evidence="2 3">ARSEF4384</strain>
    </source>
</reference>
<organism evidence="2 3">
    <name type="scientific">Beauveria asiatica</name>
    <dbReference type="NCBI Taxonomy" id="1069075"/>
    <lineage>
        <taxon>Eukaryota</taxon>
        <taxon>Fungi</taxon>
        <taxon>Dikarya</taxon>
        <taxon>Ascomycota</taxon>
        <taxon>Pezizomycotina</taxon>
        <taxon>Sordariomycetes</taxon>
        <taxon>Hypocreomycetidae</taxon>
        <taxon>Hypocreales</taxon>
        <taxon>Cordycipitaceae</taxon>
        <taxon>Beauveria</taxon>
    </lineage>
</organism>
<dbReference type="EMBL" id="JAAHCF010000273">
    <property type="protein sequence ID" value="KAK8145639.1"/>
    <property type="molecule type" value="Genomic_DNA"/>
</dbReference>
<dbReference type="AlphaFoldDB" id="A0AAW0RUT4"/>
<comment type="caution">
    <text evidence="2">The sequence shown here is derived from an EMBL/GenBank/DDBJ whole genome shotgun (WGS) entry which is preliminary data.</text>
</comment>
<accession>A0AAW0RUT4</accession>
<protein>
    <submittedName>
        <fullName evidence="2">Uncharacterized protein</fullName>
    </submittedName>
</protein>
<evidence type="ECO:0000313" key="2">
    <source>
        <dbReference type="EMBL" id="KAK8145639.1"/>
    </source>
</evidence>
<dbReference type="Proteomes" id="UP001397290">
    <property type="component" value="Unassembled WGS sequence"/>
</dbReference>
<keyword evidence="3" id="KW-1185">Reference proteome</keyword>